<feature type="region of interest" description="Disordered" evidence="1">
    <location>
        <begin position="53"/>
        <end position="91"/>
    </location>
</feature>
<keyword evidence="4" id="KW-1185">Reference proteome</keyword>
<dbReference type="Proteomes" id="UP000663828">
    <property type="component" value="Unassembled WGS sequence"/>
</dbReference>
<evidence type="ECO:0000313" key="5">
    <source>
        <dbReference type="Proteomes" id="UP000663852"/>
    </source>
</evidence>
<dbReference type="Proteomes" id="UP000663852">
    <property type="component" value="Unassembled WGS sequence"/>
</dbReference>
<evidence type="ECO:0000313" key="4">
    <source>
        <dbReference type="Proteomes" id="UP000663828"/>
    </source>
</evidence>
<organism evidence="2 5">
    <name type="scientific">Adineta ricciae</name>
    <name type="common">Rotifer</name>
    <dbReference type="NCBI Taxonomy" id="249248"/>
    <lineage>
        <taxon>Eukaryota</taxon>
        <taxon>Metazoa</taxon>
        <taxon>Spiralia</taxon>
        <taxon>Gnathifera</taxon>
        <taxon>Rotifera</taxon>
        <taxon>Eurotatoria</taxon>
        <taxon>Bdelloidea</taxon>
        <taxon>Adinetida</taxon>
        <taxon>Adinetidae</taxon>
        <taxon>Adineta</taxon>
    </lineage>
</organism>
<gene>
    <name evidence="2" type="ORF">EDS130_LOCUS21523</name>
    <name evidence="3" type="ORF">XAT740_LOCUS59624</name>
</gene>
<reference evidence="2" key="1">
    <citation type="submission" date="2021-02" db="EMBL/GenBank/DDBJ databases">
        <authorList>
            <person name="Nowell W R."/>
        </authorList>
    </citation>
    <scope>NUCLEOTIDE SEQUENCE</scope>
</reference>
<name>A0A814R8Y7_ADIRI</name>
<evidence type="ECO:0000256" key="1">
    <source>
        <dbReference type="SAM" id="MobiDB-lite"/>
    </source>
</evidence>
<proteinExistence type="predicted"/>
<accession>A0A814R8Y7</accession>
<sequence>MTTSSKEHQFDTEYINPMVDSCLPQQENPLVLMAQACNNIGKDLSIPIKQISPPLKYSSSKQRKSHLTPDRKKSVKRTASPSPSSPPTKKSSTIFDSLVLHHLNQMYSSSFQSSYLIDSILSSPFVCNSTIPNGFQEQCLINPNHLFSYSSLPLYNSALQKL</sequence>
<dbReference type="OrthoDB" id="10472776at2759"/>
<comment type="caution">
    <text evidence="2">The sequence shown here is derived from an EMBL/GenBank/DDBJ whole genome shotgun (WGS) entry which is preliminary data.</text>
</comment>
<dbReference type="AlphaFoldDB" id="A0A814R8Y7"/>
<evidence type="ECO:0000313" key="2">
    <source>
        <dbReference type="EMBL" id="CAF1129969.1"/>
    </source>
</evidence>
<evidence type="ECO:0000313" key="3">
    <source>
        <dbReference type="EMBL" id="CAF1676072.1"/>
    </source>
</evidence>
<dbReference type="EMBL" id="CAJNOR010013967">
    <property type="protein sequence ID" value="CAF1676072.1"/>
    <property type="molecule type" value="Genomic_DNA"/>
</dbReference>
<protein>
    <submittedName>
        <fullName evidence="2">Uncharacterized protein</fullName>
    </submittedName>
</protein>
<dbReference type="EMBL" id="CAJNOJ010000109">
    <property type="protein sequence ID" value="CAF1129969.1"/>
    <property type="molecule type" value="Genomic_DNA"/>
</dbReference>